<dbReference type="InterPro" id="IPR007111">
    <property type="entry name" value="NACHT_NTPase"/>
</dbReference>
<dbReference type="InterPro" id="IPR035994">
    <property type="entry name" value="Nucleoside_phosphorylase_sf"/>
</dbReference>
<dbReference type="FunFam" id="3.40.50.300:FF:001638">
    <property type="entry name" value="NACHT and WD40 domain protein"/>
    <property type="match status" value="1"/>
</dbReference>
<dbReference type="VEuPathDB" id="FungiDB:TRIVIDRAFT_160869"/>
<keyword evidence="4" id="KW-1185">Reference proteome</keyword>
<gene>
    <name evidence="3" type="ORF">TRIVIDRAFT_160869</name>
</gene>
<dbReference type="Gene3D" id="3.40.50.1580">
    <property type="entry name" value="Nucleoside phosphorylase domain"/>
    <property type="match status" value="1"/>
</dbReference>
<dbReference type="InterPro" id="IPR056884">
    <property type="entry name" value="NPHP3-like_N"/>
</dbReference>
<dbReference type="OMA" id="HRANWIT"/>
<dbReference type="STRING" id="413071.G9N6F6"/>
<evidence type="ECO:0000256" key="1">
    <source>
        <dbReference type="ARBA" id="ARBA00022737"/>
    </source>
</evidence>
<evidence type="ECO:0000313" key="3">
    <source>
        <dbReference type="EMBL" id="EHK17717.1"/>
    </source>
</evidence>
<organism evidence="3 4">
    <name type="scientific">Hypocrea virens (strain Gv29-8 / FGSC 10586)</name>
    <name type="common">Gliocladium virens</name>
    <name type="synonym">Trichoderma virens</name>
    <dbReference type="NCBI Taxonomy" id="413071"/>
    <lineage>
        <taxon>Eukaryota</taxon>
        <taxon>Fungi</taxon>
        <taxon>Dikarya</taxon>
        <taxon>Ascomycota</taxon>
        <taxon>Pezizomycotina</taxon>
        <taxon>Sordariomycetes</taxon>
        <taxon>Hypocreomycetidae</taxon>
        <taxon>Hypocreales</taxon>
        <taxon>Hypocreaceae</taxon>
        <taxon>Trichoderma</taxon>
    </lineage>
</organism>
<sequence>MEGAGVWDELPCIIVKGVSNYGDGHKTKHWAEWQNFAAATAASVARALVERYPQTDKSPATALKLQENKACLNALFITNPKDDKQRIEETKGGLLLDAYIWITRSKEFIQWLEDPETRLLWIKGDPGKGKTMLLCGIINELRATKPGGNVYYFLCQATDIRLNNASAVLRGLLHMIVVQQPSLISHIRDEYDKSGKSAFEGVNSWVVLSRIFGRMLRDDFLKGAIFIIDALDECVTDLAQLLEVIVQSSSSSSPLKWLVSSRNEADIQEVLTTSEHKSTVSLELNAESVSTAITIYIRHKVKLLSDKRDYAQSIRDGIEKYLSANANGTFLWVSLVCALLEKVPRFDPLPKSANFPPGLDQLYERMSTKVYAPSISDVGRRVLTIATLAYRPLTIQEFIPLIDTNYHHKDIIRPSEHDWEDILGRCGSFLTERNGTIYFVHQSAKDFLIKASQRLFPNGTQHIHKEIFEASISNMKKILRKDMYSLIDPAFSIDDLPQHAARDDPLIAIRYSCVYWIDHFEQSMPKRRADIQSHYKCHELIQGFLKEKYIYWLEALSLLRSTFDGIAGMQRLEQFIVSCISHAD</sequence>
<dbReference type="HOGENOM" id="CLU_000288_6_21_1"/>
<dbReference type="RefSeq" id="XP_013951911.1">
    <property type="nucleotide sequence ID" value="XM_014096436.1"/>
</dbReference>
<dbReference type="AlphaFoldDB" id="G9N6F6"/>
<proteinExistence type="predicted"/>
<dbReference type="Gene3D" id="3.40.50.300">
    <property type="entry name" value="P-loop containing nucleotide triphosphate hydrolases"/>
    <property type="match status" value="1"/>
</dbReference>
<dbReference type="SUPFAM" id="SSF53167">
    <property type="entry name" value="Purine and uridine phosphorylases"/>
    <property type="match status" value="1"/>
</dbReference>
<name>G9N6F6_HYPVG</name>
<dbReference type="SUPFAM" id="SSF52540">
    <property type="entry name" value="P-loop containing nucleoside triphosphate hydrolases"/>
    <property type="match status" value="1"/>
</dbReference>
<evidence type="ECO:0000259" key="2">
    <source>
        <dbReference type="PROSITE" id="PS50837"/>
    </source>
</evidence>
<dbReference type="Proteomes" id="UP000007115">
    <property type="component" value="Unassembled WGS sequence"/>
</dbReference>
<dbReference type="InterPro" id="IPR027417">
    <property type="entry name" value="P-loop_NTPase"/>
</dbReference>
<accession>G9N6F6</accession>
<protein>
    <recommendedName>
        <fullName evidence="2">NACHT domain-containing protein</fullName>
    </recommendedName>
</protein>
<keyword evidence="1" id="KW-0677">Repeat</keyword>
<dbReference type="GeneID" id="25788502"/>
<dbReference type="PANTHER" id="PTHR10039:SF14">
    <property type="entry name" value="NACHT DOMAIN-CONTAINING PROTEIN"/>
    <property type="match status" value="1"/>
</dbReference>
<dbReference type="PROSITE" id="PS50837">
    <property type="entry name" value="NACHT"/>
    <property type="match status" value="1"/>
</dbReference>
<evidence type="ECO:0000313" key="4">
    <source>
        <dbReference type="Proteomes" id="UP000007115"/>
    </source>
</evidence>
<dbReference type="GO" id="GO:0009116">
    <property type="term" value="P:nucleoside metabolic process"/>
    <property type="evidence" value="ECO:0007669"/>
    <property type="project" value="InterPro"/>
</dbReference>
<comment type="caution">
    <text evidence="3">The sequence shown here is derived from an EMBL/GenBank/DDBJ whole genome shotgun (WGS) entry which is preliminary data.</text>
</comment>
<dbReference type="GO" id="GO:0003824">
    <property type="term" value="F:catalytic activity"/>
    <property type="evidence" value="ECO:0007669"/>
    <property type="project" value="InterPro"/>
</dbReference>
<reference evidence="3 4" key="1">
    <citation type="journal article" date="2011" name="Genome Biol.">
        <title>Comparative genome sequence analysis underscores mycoparasitism as the ancestral life style of Trichoderma.</title>
        <authorList>
            <person name="Kubicek C.P."/>
            <person name="Herrera-Estrella A."/>
            <person name="Seidl-Seiboth V."/>
            <person name="Martinez D.A."/>
            <person name="Druzhinina I.S."/>
            <person name="Thon M."/>
            <person name="Zeilinger S."/>
            <person name="Casas-Flores S."/>
            <person name="Horwitz B.A."/>
            <person name="Mukherjee P.K."/>
            <person name="Mukherjee M."/>
            <person name="Kredics L."/>
            <person name="Alcaraz L.D."/>
            <person name="Aerts A."/>
            <person name="Antal Z."/>
            <person name="Atanasova L."/>
            <person name="Cervantes-Badillo M.G."/>
            <person name="Challacombe J."/>
            <person name="Chertkov O."/>
            <person name="McCluskey K."/>
            <person name="Coulpier F."/>
            <person name="Deshpande N."/>
            <person name="von Doehren H."/>
            <person name="Ebbole D.J."/>
            <person name="Esquivel-Naranjo E.U."/>
            <person name="Fekete E."/>
            <person name="Flipphi M."/>
            <person name="Glaser F."/>
            <person name="Gomez-Rodriguez E.Y."/>
            <person name="Gruber S."/>
            <person name="Han C."/>
            <person name="Henrissat B."/>
            <person name="Hermosa R."/>
            <person name="Hernandez-Onate M."/>
            <person name="Karaffa L."/>
            <person name="Kosti I."/>
            <person name="Le Crom S."/>
            <person name="Lindquist E."/>
            <person name="Lucas S."/>
            <person name="Luebeck M."/>
            <person name="Luebeck P.S."/>
            <person name="Margeot A."/>
            <person name="Metz B."/>
            <person name="Misra M."/>
            <person name="Nevalainen H."/>
            <person name="Omann M."/>
            <person name="Packer N."/>
            <person name="Perrone G."/>
            <person name="Uresti-Rivera E.E."/>
            <person name="Salamov A."/>
            <person name="Schmoll M."/>
            <person name="Seiboth B."/>
            <person name="Shapiro H."/>
            <person name="Sukno S."/>
            <person name="Tamayo-Ramos J.A."/>
            <person name="Tisch D."/>
            <person name="Wiest A."/>
            <person name="Wilkinson H.H."/>
            <person name="Zhang M."/>
            <person name="Coutinho P.M."/>
            <person name="Kenerley C.M."/>
            <person name="Monte E."/>
            <person name="Baker S.E."/>
            <person name="Grigoriev I.V."/>
        </authorList>
    </citation>
    <scope>NUCLEOTIDE SEQUENCE [LARGE SCALE GENOMIC DNA]</scope>
    <source>
        <strain evidence="4">Gv29-8 / FGSC 10586</strain>
    </source>
</reference>
<dbReference type="PANTHER" id="PTHR10039">
    <property type="entry name" value="AMELOGENIN"/>
    <property type="match status" value="1"/>
</dbReference>
<dbReference type="OrthoDB" id="4898949at2759"/>
<dbReference type="InParanoid" id="G9N6F6"/>
<dbReference type="Pfam" id="PF24883">
    <property type="entry name" value="NPHP3_N"/>
    <property type="match status" value="1"/>
</dbReference>
<dbReference type="eggNOG" id="KOG0266">
    <property type="taxonomic scope" value="Eukaryota"/>
</dbReference>
<feature type="domain" description="NACHT" evidence="2">
    <location>
        <begin position="118"/>
        <end position="340"/>
    </location>
</feature>
<dbReference type="EMBL" id="ABDF02000088">
    <property type="protein sequence ID" value="EHK17717.1"/>
    <property type="molecule type" value="Genomic_DNA"/>
</dbReference>